<dbReference type="InterPro" id="IPR021202">
    <property type="entry name" value="Rv3654c-like"/>
</dbReference>
<proteinExistence type="predicted"/>
<gene>
    <name evidence="3" type="ORF">IW249_002246</name>
</gene>
<sequence>MPETDDPSHRAGHPPAAGGLVDGRPDRQRGGATVLLLAMGLVFVVFGTFGAAIVAAGMARQRAAVAADLGALAGAARALDGDAVACASASDLAGRNDGRLVGCHLDGLDVLVTVEVAFTPLPGLTRVAAASARAGPVRG</sequence>
<organism evidence="3 4">
    <name type="scientific">Micromonospora vinacea</name>
    <dbReference type="NCBI Taxonomy" id="709878"/>
    <lineage>
        <taxon>Bacteria</taxon>
        <taxon>Bacillati</taxon>
        <taxon>Actinomycetota</taxon>
        <taxon>Actinomycetes</taxon>
        <taxon>Micromonosporales</taxon>
        <taxon>Micromonosporaceae</taxon>
        <taxon>Micromonospora</taxon>
    </lineage>
</organism>
<reference evidence="3 4" key="1">
    <citation type="submission" date="2020-11" db="EMBL/GenBank/DDBJ databases">
        <title>Sequencing the genomes of 1000 actinobacteria strains.</title>
        <authorList>
            <person name="Klenk H.-P."/>
        </authorList>
    </citation>
    <scope>NUCLEOTIDE SEQUENCE [LARGE SCALE GENOMIC DNA]</scope>
    <source>
        <strain evidence="3 4">DSM 101695</strain>
    </source>
</reference>
<feature type="region of interest" description="Disordered" evidence="1">
    <location>
        <begin position="1"/>
        <end position="25"/>
    </location>
</feature>
<keyword evidence="4" id="KW-1185">Reference proteome</keyword>
<keyword evidence="2" id="KW-1133">Transmembrane helix</keyword>
<dbReference type="NCBIfam" id="TIGR03816">
    <property type="entry name" value="tadE_like_DECH"/>
    <property type="match status" value="1"/>
</dbReference>
<dbReference type="RefSeq" id="WP_307788568.1">
    <property type="nucleotide sequence ID" value="NZ_JADOTY010000001.1"/>
</dbReference>
<protein>
    <submittedName>
        <fullName evidence="3">Secretion/DNA translocation related TadE-like protein</fullName>
    </submittedName>
</protein>
<evidence type="ECO:0000256" key="1">
    <source>
        <dbReference type="SAM" id="MobiDB-lite"/>
    </source>
</evidence>
<name>A0ABS0K1E5_9ACTN</name>
<evidence type="ECO:0000313" key="3">
    <source>
        <dbReference type="EMBL" id="MBG6101832.1"/>
    </source>
</evidence>
<evidence type="ECO:0000256" key="2">
    <source>
        <dbReference type="SAM" id="Phobius"/>
    </source>
</evidence>
<dbReference type="EMBL" id="JADOTY010000001">
    <property type="protein sequence ID" value="MBG6101832.1"/>
    <property type="molecule type" value="Genomic_DNA"/>
</dbReference>
<keyword evidence="2" id="KW-0472">Membrane</keyword>
<evidence type="ECO:0000313" key="4">
    <source>
        <dbReference type="Proteomes" id="UP000631791"/>
    </source>
</evidence>
<dbReference type="Proteomes" id="UP000631791">
    <property type="component" value="Unassembled WGS sequence"/>
</dbReference>
<feature type="transmembrane region" description="Helical" evidence="2">
    <location>
        <begin position="34"/>
        <end position="56"/>
    </location>
</feature>
<accession>A0ABS0K1E5</accession>
<keyword evidence="2" id="KW-0812">Transmembrane</keyword>
<comment type="caution">
    <text evidence="3">The sequence shown here is derived from an EMBL/GenBank/DDBJ whole genome shotgun (WGS) entry which is preliminary data.</text>
</comment>